<sequence>MTARARMADAMDVDSAAASAPRVQINLSTRDPTLSVPLQSLRVPTNLKRYGLSTLVNHLLETPKPIPFDFLVDGQYLRTSIDEYLTQAGLSSEKPLDVEYVRSQLPPTYIGSFEQDDWISSIHISSSSASPSILTGSFNGSAQITSLSGDILARTVPMHTQSVKAVTWVSHPSSTENREATFLTASLDRTINLWSYTPSSDPSSTTIPIAPRTSYISHKSTITSLSHSSSTSQFLSSSSDHTIALWSTNSSLLPTVPAPTSTSFTRKRRRTSKPPPTEKRGPLAVLSAHSAPVSQVIHAQDPTAAYSVSWDKSIITHDLVTAQVVDTRVTQHALLSIATLPSLNLIAAGSAARHITLHDPRVSSSTVQNAVFRGHTNAVVGLVKSPESDYVFASAGHDGCVRIWDVRSVSSASESVERSDKTGGSLFVIKRESGSGKVFGVDWSKDVGLVSVGEDKKIQINRGEGMTEVNVLEQS</sequence>
<feature type="region of interest" description="Disordered" evidence="8">
    <location>
        <begin position="257"/>
        <end position="282"/>
    </location>
</feature>
<dbReference type="GO" id="GO:0030687">
    <property type="term" value="C:preribosome, large subunit precursor"/>
    <property type="evidence" value="ECO:0007669"/>
    <property type="project" value="UniProtKB-UniRule"/>
</dbReference>
<evidence type="ECO:0000256" key="5">
    <source>
        <dbReference type="ARBA" id="ARBA00023242"/>
    </source>
</evidence>
<keyword evidence="5 6" id="KW-0539">Nucleus</keyword>
<feature type="repeat" description="WD" evidence="7">
    <location>
        <begin position="372"/>
        <end position="414"/>
    </location>
</feature>
<dbReference type="GO" id="GO:0005654">
    <property type="term" value="C:nucleoplasm"/>
    <property type="evidence" value="ECO:0007669"/>
    <property type="project" value="UniProtKB-SubCell"/>
</dbReference>
<dbReference type="GO" id="GO:0000466">
    <property type="term" value="P:maturation of 5.8S rRNA from tricistronic rRNA transcript (SSU-rRNA, 5.8S rRNA, LSU-rRNA)"/>
    <property type="evidence" value="ECO:0007669"/>
    <property type="project" value="UniProtKB-UniRule"/>
</dbReference>
<dbReference type="eggNOG" id="KOG0313">
    <property type="taxonomic scope" value="Eukaryota"/>
</dbReference>
<dbReference type="Proteomes" id="UP000015100">
    <property type="component" value="Unassembled WGS sequence"/>
</dbReference>
<evidence type="ECO:0000256" key="7">
    <source>
        <dbReference type="PROSITE-ProRule" id="PRU00221"/>
    </source>
</evidence>
<dbReference type="HAMAP" id="MF_03029">
    <property type="entry name" value="WDR12"/>
    <property type="match status" value="1"/>
</dbReference>
<dbReference type="PROSITE" id="PS50294">
    <property type="entry name" value="WD_REPEATS_REGION"/>
    <property type="match status" value="2"/>
</dbReference>
<keyword evidence="4" id="KW-0677">Repeat</keyword>
<dbReference type="PRINTS" id="PR00320">
    <property type="entry name" value="GPROTEINBRPT"/>
</dbReference>
<evidence type="ECO:0000256" key="1">
    <source>
        <dbReference type="ARBA" id="ARBA00022517"/>
    </source>
</evidence>
<keyword evidence="1 6" id="KW-0690">Ribosome biogenesis</keyword>
<comment type="subcellular location">
    <subcellularLocation>
        <location evidence="6">Nucleus</location>
        <location evidence="6">Nucleolus</location>
    </subcellularLocation>
    <subcellularLocation>
        <location evidence="6">Nucleus</location>
        <location evidence="6">Nucleoplasm</location>
    </subcellularLocation>
</comment>
<gene>
    <name evidence="6" type="primary">YTM1</name>
    <name evidence="10" type="ORF">H072_9297</name>
</gene>
<keyword evidence="3 7" id="KW-0853">WD repeat</keyword>
<dbReference type="Pfam" id="PF00400">
    <property type="entry name" value="WD40"/>
    <property type="match status" value="3"/>
</dbReference>
<dbReference type="GO" id="GO:0043021">
    <property type="term" value="F:ribonucleoprotein complex binding"/>
    <property type="evidence" value="ECO:0007669"/>
    <property type="project" value="UniProtKB-UniRule"/>
</dbReference>
<reference evidence="10 11" key="1">
    <citation type="journal article" date="2013" name="PLoS Genet.">
        <title>Genomic mechanisms accounting for the adaptation to parasitism in nematode-trapping fungi.</title>
        <authorList>
            <person name="Meerupati T."/>
            <person name="Andersson K.M."/>
            <person name="Friman E."/>
            <person name="Kumar D."/>
            <person name="Tunlid A."/>
            <person name="Ahren D."/>
        </authorList>
    </citation>
    <scope>NUCLEOTIDE SEQUENCE [LARGE SCALE GENOMIC DNA]</scope>
    <source>
        <strain evidence="10 11">CBS 200.50</strain>
    </source>
</reference>
<evidence type="ECO:0000256" key="6">
    <source>
        <dbReference type="HAMAP-Rule" id="MF_03029"/>
    </source>
</evidence>
<dbReference type="InterPro" id="IPR015943">
    <property type="entry name" value="WD40/YVTN_repeat-like_dom_sf"/>
</dbReference>
<dbReference type="PANTHER" id="PTHR19855:SF11">
    <property type="entry name" value="RIBOSOME BIOGENESIS PROTEIN WDR12"/>
    <property type="match status" value="1"/>
</dbReference>
<dbReference type="OrthoDB" id="10251381at2759"/>
<dbReference type="GO" id="GO:0000463">
    <property type="term" value="P:maturation of LSU-rRNA from tricistronic rRNA transcript (SSU-rRNA, 5.8S rRNA, LSU-rRNA)"/>
    <property type="evidence" value="ECO:0007669"/>
    <property type="project" value="UniProtKB-UniRule"/>
</dbReference>
<dbReference type="EMBL" id="AQGS01000759">
    <property type="protein sequence ID" value="EPS37094.1"/>
    <property type="molecule type" value="Genomic_DNA"/>
</dbReference>
<comment type="subunit">
    <text evidence="6">Component of the NOP7 complex, composed of ERB1, NOP7 and YTM1. Within the NOP7 complex ERB1 appears to interact directly with NOP7 and YTM1. The NOP7 complex also associates with the 66S pre-ribosome.</text>
</comment>
<dbReference type="AlphaFoldDB" id="S8A2X6"/>
<evidence type="ECO:0000256" key="3">
    <source>
        <dbReference type="ARBA" id="ARBA00022574"/>
    </source>
</evidence>
<dbReference type="GO" id="GO:0051276">
    <property type="term" value="P:chromosome organization"/>
    <property type="evidence" value="ECO:0007669"/>
    <property type="project" value="EnsemblFungi"/>
</dbReference>
<comment type="caution">
    <text evidence="10">The sequence shown here is derived from an EMBL/GenBank/DDBJ whole genome shotgun (WGS) entry which is preliminary data.</text>
</comment>
<comment type="function">
    <text evidence="6">Component of the NOP7 complex, which is required for maturation of the 25S and 5.8S ribosomal RNAs and formation of the 60S ribosome.</text>
</comment>
<protein>
    <recommendedName>
        <fullName evidence="6">Ribosome biogenesis protein YTM1</fullName>
    </recommendedName>
</protein>
<dbReference type="InterPro" id="IPR028599">
    <property type="entry name" value="WDR12/Ytm1"/>
</dbReference>
<dbReference type="InterPro" id="IPR020472">
    <property type="entry name" value="WD40_PAC1"/>
</dbReference>
<evidence type="ECO:0000256" key="4">
    <source>
        <dbReference type="ARBA" id="ARBA00022737"/>
    </source>
</evidence>
<dbReference type="HOGENOM" id="CLU_000288_57_0_1"/>
<dbReference type="PROSITE" id="PS50082">
    <property type="entry name" value="WD_REPEATS_2"/>
    <property type="match status" value="2"/>
</dbReference>
<dbReference type="SUPFAM" id="SSF50978">
    <property type="entry name" value="WD40 repeat-like"/>
    <property type="match status" value="1"/>
</dbReference>
<dbReference type="InterPro" id="IPR012972">
    <property type="entry name" value="NLE"/>
</dbReference>
<keyword evidence="2 6" id="KW-0698">rRNA processing</keyword>
<proteinExistence type="inferred from homology"/>
<evidence type="ECO:0000259" key="9">
    <source>
        <dbReference type="Pfam" id="PF08154"/>
    </source>
</evidence>
<dbReference type="InterPro" id="IPR001680">
    <property type="entry name" value="WD40_rpt"/>
</dbReference>
<evidence type="ECO:0000256" key="8">
    <source>
        <dbReference type="SAM" id="MobiDB-lite"/>
    </source>
</evidence>
<evidence type="ECO:0000313" key="11">
    <source>
        <dbReference type="Proteomes" id="UP000015100"/>
    </source>
</evidence>
<dbReference type="Gene3D" id="2.130.10.10">
    <property type="entry name" value="YVTN repeat-like/Quinoprotein amine dehydrogenase"/>
    <property type="match status" value="1"/>
</dbReference>
<dbReference type="GO" id="GO:0110136">
    <property type="term" value="P:protein-RNA complex remodeling"/>
    <property type="evidence" value="ECO:0007669"/>
    <property type="project" value="EnsemblFungi"/>
</dbReference>
<feature type="domain" description="NLE" evidence="9">
    <location>
        <begin position="23"/>
        <end position="85"/>
    </location>
</feature>
<dbReference type="PANTHER" id="PTHR19855">
    <property type="entry name" value="WD40 REPEAT PROTEIN 12, 37"/>
    <property type="match status" value="1"/>
</dbReference>
<evidence type="ECO:0000256" key="2">
    <source>
        <dbReference type="ARBA" id="ARBA00022552"/>
    </source>
</evidence>
<name>S8A2X6_DACHA</name>
<dbReference type="SMART" id="SM00320">
    <property type="entry name" value="WD40"/>
    <property type="match status" value="7"/>
</dbReference>
<dbReference type="Pfam" id="PF08154">
    <property type="entry name" value="NLE"/>
    <property type="match status" value="1"/>
</dbReference>
<accession>S8A2X6</accession>
<feature type="repeat" description="WD" evidence="7">
    <location>
        <begin position="215"/>
        <end position="250"/>
    </location>
</feature>
<reference evidence="11" key="2">
    <citation type="submission" date="2013-04" db="EMBL/GenBank/DDBJ databases">
        <title>Genomic mechanisms accounting for the adaptation to parasitism in nematode-trapping fungi.</title>
        <authorList>
            <person name="Ahren D.G."/>
        </authorList>
    </citation>
    <scope>NUCLEOTIDE SEQUENCE [LARGE SCALE GENOMIC DNA]</scope>
    <source>
        <strain evidence="11">CBS 200.50</strain>
    </source>
</reference>
<dbReference type="OMA" id="DHKYVEF"/>
<evidence type="ECO:0000313" key="10">
    <source>
        <dbReference type="EMBL" id="EPS37094.1"/>
    </source>
</evidence>
<dbReference type="InterPro" id="IPR036322">
    <property type="entry name" value="WD40_repeat_dom_sf"/>
</dbReference>
<dbReference type="STRING" id="1284197.S8A2X6"/>
<keyword evidence="11" id="KW-1185">Reference proteome</keyword>
<comment type="similarity">
    <text evidence="6">Belongs to the WD repeat WDR12/YTM1 family.</text>
</comment>
<dbReference type="GO" id="GO:0070545">
    <property type="term" value="C:PeBoW complex"/>
    <property type="evidence" value="ECO:0007669"/>
    <property type="project" value="EnsemblFungi"/>
</dbReference>
<organism evidence="10 11">
    <name type="scientific">Dactylellina haptotyla (strain CBS 200.50)</name>
    <name type="common">Nematode-trapping fungus</name>
    <name type="synonym">Monacrosporium haptotylum</name>
    <dbReference type="NCBI Taxonomy" id="1284197"/>
    <lineage>
        <taxon>Eukaryota</taxon>
        <taxon>Fungi</taxon>
        <taxon>Dikarya</taxon>
        <taxon>Ascomycota</taxon>
        <taxon>Pezizomycotina</taxon>
        <taxon>Orbiliomycetes</taxon>
        <taxon>Orbiliales</taxon>
        <taxon>Orbiliaceae</taxon>
        <taxon>Dactylellina</taxon>
    </lineage>
</organism>